<sequence length="144" mass="15586">MNFRLLSWFSALVLAVTVYARSSDDVTELGIETTFKPEDCTATAQKGDSIKVHYTGTLYEDGKKFDSSLDRNSPLPLTLGVGQVIRGWDEGILGMCLGEKRTLTIPASMAYGTRGAGGVIPPNAALVFTTELVELKGKAFHQEL</sequence>
<dbReference type="Proteomes" id="UP000813824">
    <property type="component" value="Unassembled WGS sequence"/>
</dbReference>
<dbReference type="EC" id="5.2.1.8" evidence="2 5"/>
<evidence type="ECO:0000313" key="8">
    <source>
        <dbReference type="EMBL" id="KAH8108029.1"/>
    </source>
</evidence>
<dbReference type="PROSITE" id="PS50059">
    <property type="entry name" value="FKBP_PPIASE"/>
    <property type="match status" value="1"/>
</dbReference>
<evidence type="ECO:0000256" key="4">
    <source>
        <dbReference type="ARBA" id="ARBA00023235"/>
    </source>
</evidence>
<name>A0A8K0V265_9AGAR</name>
<dbReference type="InterPro" id="IPR044609">
    <property type="entry name" value="FKBP2/11"/>
</dbReference>
<dbReference type="Gene3D" id="3.10.50.40">
    <property type="match status" value="1"/>
</dbReference>
<gene>
    <name evidence="8" type="ORF">BXZ70DRAFT_30789</name>
</gene>
<keyword evidence="6" id="KW-0732">Signal</keyword>
<keyword evidence="9" id="KW-1185">Reference proteome</keyword>
<keyword evidence="4 5" id="KW-0413">Isomerase</keyword>
<proteinExistence type="predicted"/>
<evidence type="ECO:0000256" key="5">
    <source>
        <dbReference type="PROSITE-ProRule" id="PRU00277"/>
    </source>
</evidence>
<reference evidence="8" key="1">
    <citation type="journal article" date="2021" name="New Phytol.">
        <title>Evolutionary innovations through gain and loss of genes in the ectomycorrhizal Boletales.</title>
        <authorList>
            <person name="Wu G."/>
            <person name="Miyauchi S."/>
            <person name="Morin E."/>
            <person name="Kuo A."/>
            <person name="Drula E."/>
            <person name="Varga T."/>
            <person name="Kohler A."/>
            <person name="Feng B."/>
            <person name="Cao Y."/>
            <person name="Lipzen A."/>
            <person name="Daum C."/>
            <person name="Hundley H."/>
            <person name="Pangilinan J."/>
            <person name="Johnson J."/>
            <person name="Barry K."/>
            <person name="LaButti K."/>
            <person name="Ng V."/>
            <person name="Ahrendt S."/>
            <person name="Min B."/>
            <person name="Choi I.G."/>
            <person name="Park H."/>
            <person name="Plett J.M."/>
            <person name="Magnuson J."/>
            <person name="Spatafora J.W."/>
            <person name="Nagy L.G."/>
            <person name="Henrissat B."/>
            <person name="Grigoriev I.V."/>
            <person name="Yang Z.L."/>
            <person name="Xu J."/>
            <person name="Martin F.M."/>
        </authorList>
    </citation>
    <scope>NUCLEOTIDE SEQUENCE</scope>
    <source>
        <strain evidence="8">KKN 215</strain>
    </source>
</reference>
<comment type="caution">
    <text evidence="8">The sequence shown here is derived from an EMBL/GenBank/DDBJ whole genome shotgun (WGS) entry which is preliminary data.</text>
</comment>
<organism evidence="8 9">
    <name type="scientific">Cristinia sonorae</name>
    <dbReference type="NCBI Taxonomy" id="1940300"/>
    <lineage>
        <taxon>Eukaryota</taxon>
        <taxon>Fungi</taxon>
        <taxon>Dikarya</taxon>
        <taxon>Basidiomycota</taxon>
        <taxon>Agaricomycotina</taxon>
        <taxon>Agaricomycetes</taxon>
        <taxon>Agaricomycetidae</taxon>
        <taxon>Agaricales</taxon>
        <taxon>Pleurotineae</taxon>
        <taxon>Stephanosporaceae</taxon>
        <taxon>Cristinia</taxon>
    </lineage>
</organism>
<protein>
    <recommendedName>
        <fullName evidence="2 5">peptidylprolyl isomerase</fullName>
        <ecNumber evidence="2 5">5.2.1.8</ecNumber>
    </recommendedName>
</protein>
<comment type="catalytic activity">
    <reaction evidence="1 5">
        <text>[protein]-peptidylproline (omega=180) = [protein]-peptidylproline (omega=0)</text>
        <dbReference type="Rhea" id="RHEA:16237"/>
        <dbReference type="Rhea" id="RHEA-COMP:10747"/>
        <dbReference type="Rhea" id="RHEA-COMP:10748"/>
        <dbReference type="ChEBI" id="CHEBI:83833"/>
        <dbReference type="ChEBI" id="CHEBI:83834"/>
        <dbReference type="EC" id="5.2.1.8"/>
    </reaction>
</comment>
<dbReference type="FunFam" id="3.10.50.40:FF:000006">
    <property type="entry name" value="Peptidyl-prolyl cis-trans isomerase"/>
    <property type="match status" value="1"/>
</dbReference>
<dbReference type="PANTHER" id="PTHR45779:SF7">
    <property type="entry name" value="PEPTIDYLPROLYL ISOMERASE"/>
    <property type="match status" value="1"/>
</dbReference>
<feature type="signal peptide" evidence="6">
    <location>
        <begin position="1"/>
        <end position="20"/>
    </location>
</feature>
<dbReference type="InterPro" id="IPR046357">
    <property type="entry name" value="PPIase_dom_sf"/>
</dbReference>
<dbReference type="Pfam" id="PF00254">
    <property type="entry name" value="FKBP_C"/>
    <property type="match status" value="1"/>
</dbReference>
<dbReference type="PANTHER" id="PTHR45779">
    <property type="entry name" value="PEPTIDYLPROLYL ISOMERASE"/>
    <property type="match status" value="1"/>
</dbReference>
<evidence type="ECO:0000313" key="9">
    <source>
        <dbReference type="Proteomes" id="UP000813824"/>
    </source>
</evidence>
<dbReference type="EMBL" id="JAEVFJ010000001">
    <property type="protein sequence ID" value="KAH8108029.1"/>
    <property type="molecule type" value="Genomic_DNA"/>
</dbReference>
<evidence type="ECO:0000259" key="7">
    <source>
        <dbReference type="PROSITE" id="PS50059"/>
    </source>
</evidence>
<dbReference type="AlphaFoldDB" id="A0A8K0V265"/>
<dbReference type="SUPFAM" id="SSF54534">
    <property type="entry name" value="FKBP-like"/>
    <property type="match status" value="1"/>
</dbReference>
<accession>A0A8K0V265</accession>
<evidence type="ECO:0000256" key="2">
    <source>
        <dbReference type="ARBA" id="ARBA00013194"/>
    </source>
</evidence>
<dbReference type="OrthoDB" id="1902587at2759"/>
<evidence type="ECO:0000256" key="1">
    <source>
        <dbReference type="ARBA" id="ARBA00000971"/>
    </source>
</evidence>
<feature type="domain" description="PPIase FKBP-type" evidence="7">
    <location>
        <begin position="47"/>
        <end position="136"/>
    </location>
</feature>
<evidence type="ECO:0000256" key="3">
    <source>
        <dbReference type="ARBA" id="ARBA00023110"/>
    </source>
</evidence>
<evidence type="ECO:0000256" key="6">
    <source>
        <dbReference type="SAM" id="SignalP"/>
    </source>
</evidence>
<dbReference type="GO" id="GO:0005783">
    <property type="term" value="C:endoplasmic reticulum"/>
    <property type="evidence" value="ECO:0007669"/>
    <property type="project" value="TreeGrafter"/>
</dbReference>
<dbReference type="InterPro" id="IPR001179">
    <property type="entry name" value="PPIase_FKBP_dom"/>
</dbReference>
<dbReference type="GO" id="GO:0003755">
    <property type="term" value="F:peptidyl-prolyl cis-trans isomerase activity"/>
    <property type="evidence" value="ECO:0007669"/>
    <property type="project" value="UniProtKB-KW"/>
</dbReference>
<keyword evidence="3 5" id="KW-0697">Rotamase</keyword>
<feature type="chain" id="PRO_5035447742" description="peptidylprolyl isomerase" evidence="6">
    <location>
        <begin position="21"/>
        <end position="144"/>
    </location>
</feature>